<dbReference type="InterPro" id="IPR012332">
    <property type="entry name" value="Autotransporter_pectin_lyase_C"/>
</dbReference>
<dbReference type="InterPro" id="IPR011050">
    <property type="entry name" value="Pectin_lyase_fold/virulence"/>
</dbReference>
<evidence type="ECO:0000313" key="3">
    <source>
        <dbReference type="Proteomes" id="UP001190700"/>
    </source>
</evidence>
<comment type="caution">
    <text evidence="2">The sequence shown here is derived from an EMBL/GenBank/DDBJ whole genome shotgun (WGS) entry which is preliminary data.</text>
</comment>
<dbReference type="SMART" id="SM00710">
    <property type="entry name" value="PbH1"/>
    <property type="match status" value="11"/>
</dbReference>
<feature type="region of interest" description="Disordered" evidence="1">
    <location>
        <begin position="254"/>
        <end position="275"/>
    </location>
</feature>
<dbReference type="Gene3D" id="2.160.20.20">
    <property type="match status" value="1"/>
</dbReference>
<keyword evidence="3" id="KW-1185">Reference proteome</keyword>
<reference evidence="2 3" key="1">
    <citation type="journal article" date="2015" name="Genome Biol. Evol.">
        <title>Comparative Genomics of a Bacterivorous Green Alga Reveals Evolutionary Causalities and Consequences of Phago-Mixotrophic Mode of Nutrition.</title>
        <authorList>
            <person name="Burns J.A."/>
            <person name="Paasch A."/>
            <person name="Narechania A."/>
            <person name="Kim E."/>
        </authorList>
    </citation>
    <scope>NUCLEOTIDE SEQUENCE [LARGE SCALE GENOMIC DNA]</scope>
    <source>
        <strain evidence="2 3">PLY_AMNH</strain>
    </source>
</reference>
<dbReference type="SUPFAM" id="SSF51126">
    <property type="entry name" value="Pectin lyase-like"/>
    <property type="match status" value="4"/>
</dbReference>
<evidence type="ECO:0000313" key="2">
    <source>
        <dbReference type="EMBL" id="KAK3273261.1"/>
    </source>
</evidence>
<evidence type="ECO:0008006" key="4">
    <source>
        <dbReference type="Google" id="ProtNLM"/>
    </source>
</evidence>
<dbReference type="InterPro" id="IPR006626">
    <property type="entry name" value="PbH1"/>
</dbReference>
<sequence length="1434" mass="147855">MDFSFGRHGVPCTSRGRERWIGGRHGLTRIALSISIGIGAVFSAWGQPPPPPPAPCACTGNNTGVAEDLHPEYGTYCAPWDILDDGCVSTTGGDVSANCTRFWCYVPEGCGALAVNTTDSVSLHFSYDICSTSESLVYSSNDNTSNDLCHTPPPPGAPPESSPCQEVFDSVTTCVTTDRLYGKYADAGVNDNPADCCLFCIENYPLSTHTDYFPNAGPDGWCNCYASCDETRCVSQACHGSDGGGVTTQFMLVSPPPSPPATASPPPEPPMPPAPPLVQNGSVVVIENVTSRFAAEQLRGALENSSVDTVVLRTDVTLTTGPLPDVARVVAILGECLARSCEVSAEGQHRIFSLSGAGALYLEALALRHGYSDSDGGALHLSTGTNATLYNCTLEANEALGDGGAVFLETETDFTMSACNANSNIARGGGGGGVVYGGEAVRILVADSLLCNNLAESGNGGALMSDTNSIMHVKSSRLDDNWAKKGGAVFIFLARLLAEGTSMSGNTASGYGGAVMCYQECQVDIQECQLQGNVATENGGALYGHSRTAFNVGPATNILSNKALGDFNGGGVFVYEDSIIHLFNSTVMKNYAANGGGIALNERSTLELDQGVLFENVAKVRGGGVYAQEGCTLNLTAHTVVSGNEALAGSGGGVYGSSGSAMVVADGEVSGNLAAEEGGGLFFEDLSNLTLRGTQIQNNTAKMGGGGLCMGAETQLSIAASQVEINRASTGYGGGLSVKTGASIELAQGTVVSGNSAETGGGASVEARSTLVLTNTTIEGNTADVSGGGVYMFAGAMLTMEGTTISGNKATNGGGIFQMTSRDLLITDGSSILDNEATNSGGGVYLSENTLATFSVGARVEGNVCQMSGAGILIGQGSTVYLIAGSVVRGNRANREGGGIAMLRGEGADVMTELWLESSEVSGNSALYYSGGGLSSDLFCAIYVANSTIAGNAAGFTGGGLNGLSSEVYVLQSTVLLNNTALVGGAISIHGNSEAGVLWISDALLLNNHAVMMGGGVYMKNCLWSVIGLPIDANFSAAAAEWEAGMAEHAESYKDAYDSHLALCEGHRVCILDNLASEAAAVLYTSSTGGVLANVFVGFNVGFSDIVTSVVGIMDKSHVNVSSCSFMQNVGSALTVEAGCGLTLVDTEVVNHTALRGASLHVLQEARVEVWNCTFSGGQATEGGAVFSQGDLTIAESHFEANLALANGAALYLALEHQSTALRGCRFANNVAAGAADSTTNTSQVGNGGVMYMEVRTSEGGANLTRLDALTFHGNSALRGGAIGFWQPWDLDEARDAPACEECTVVNATNTAAYSSERGWSTAAYYLEVAEMQMEEASWQKVTHSIEVRIIDAYQETVAVDSSSSVDIHFEVPEACGLVEGNMRVQASRGIATFSGNATGLVLKGRPGTVCEVCVVPTLEAREGTAHKKLTPFG</sequence>
<dbReference type="Proteomes" id="UP001190700">
    <property type="component" value="Unassembled WGS sequence"/>
</dbReference>
<evidence type="ECO:0000256" key="1">
    <source>
        <dbReference type="SAM" id="MobiDB-lite"/>
    </source>
</evidence>
<name>A0AAE0G9B3_9CHLO</name>
<organism evidence="2 3">
    <name type="scientific">Cymbomonas tetramitiformis</name>
    <dbReference type="NCBI Taxonomy" id="36881"/>
    <lineage>
        <taxon>Eukaryota</taxon>
        <taxon>Viridiplantae</taxon>
        <taxon>Chlorophyta</taxon>
        <taxon>Pyramimonadophyceae</taxon>
        <taxon>Pyramimonadales</taxon>
        <taxon>Pyramimonadaceae</taxon>
        <taxon>Cymbomonas</taxon>
    </lineage>
</organism>
<gene>
    <name evidence="2" type="ORF">CYMTET_18487</name>
</gene>
<proteinExistence type="predicted"/>
<accession>A0AAE0G9B3</accession>
<dbReference type="EMBL" id="LGRX02008572">
    <property type="protein sequence ID" value="KAK3273261.1"/>
    <property type="molecule type" value="Genomic_DNA"/>
</dbReference>
<dbReference type="PANTHER" id="PTHR11319">
    <property type="entry name" value="G PROTEIN-COUPLED RECEPTOR-RELATED"/>
    <property type="match status" value="1"/>
</dbReference>
<protein>
    <recommendedName>
        <fullName evidence="4">Right handed beta helix domain-containing protein</fullName>
    </recommendedName>
</protein>
<dbReference type="PANTHER" id="PTHR11319:SF35">
    <property type="entry name" value="OUTER MEMBRANE PROTEIN PMPC-RELATED"/>
    <property type="match status" value="1"/>
</dbReference>